<dbReference type="Gramene" id="A06p23180.2_BraZ1">
    <property type="protein sequence ID" value="A06p23180.2_BraZ1.CDS.1"/>
    <property type="gene ID" value="A06g23180.2_BraZ1"/>
</dbReference>
<dbReference type="EMBL" id="LR031569">
    <property type="protein sequence ID" value="VDC66732.1"/>
    <property type="molecule type" value="Genomic_DNA"/>
</dbReference>
<dbReference type="AlphaFoldDB" id="A0A3P5YG63"/>
<proteinExistence type="predicted"/>
<name>A0A3P5YG63_BRACM</name>
<protein>
    <submittedName>
        <fullName evidence="1">Uncharacterized protein</fullName>
    </submittedName>
</protein>
<evidence type="ECO:0000313" key="1">
    <source>
        <dbReference type="EMBL" id="CAG7870078.1"/>
    </source>
</evidence>
<evidence type="ECO:0000313" key="2">
    <source>
        <dbReference type="EMBL" id="VDC66732.1"/>
    </source>
</evidence>
<dbReference type="Proteomes" id="UP000694005">
    <property type="component" value="Chromosome A06"/>
</dbReference>
<reference evidence="2" key="1">
    <citation type="submission" date="2018-11" db="EMBL/GenBank/DDBJ databases">
        <authorList>
            <consortium name="Genoscope - CEA"/>
            <person name="William W."/>
        </authorList>
    </citation>
    <scope>NUCLEOTIDE SEQUENCE</scope>
</reference>
<gene>
    <name evidence="2" type="ORF">BRAA06T25272Z</name>
    <name evidence="1" type="ORF">BRAPAZ1V2_A06P23180.2</name>
</gene>
<dbReference type="EMBL" id="LS974622">
    <property type="protein sequence ID" value="CAG7870078.1"/>
    <property type="molecule type" value="Genomic_DNA"/>
</dbReference>
<sequence length="117" mass="13246">MLSYYFFHLHLRRVRHFFIILFFTMLLQNLLRGYIDVETCEGHDHYVNIVCVLWTERVLDVVVWDLRGVDGIVVDMGHVDVVISKKQGVNVAARGLGSVDVEAVVMGGVDMRVGVGV</sequence>
<organism evidence="2">
    <name type="scientific">Brassica campestris</name>
    <name type="common">Field mustard</name>
    <dbReference type="NCBI Taxonomy" id="3711"/>
    <lineage>
        <taxon>Eukaryota</taxon>
        <taxon>Viridiplantae</taxon>
        <taxon>Streptophyta</taxon>
        <taxon>Embryophyta</taxon>
        <taxon>Tracheophyta</taxon>
        <taxon>Spermatophyta</taxon>
        <taxon>Magnoliopsida</taxon>
        <taxon>eudicotyledons</taxon>
        <taxon>Gunneridae</taxon>
        <taxon>Pentapetalae</taxon>
        <taxon>rosids</taxon>
        <taxon>malvids</taxon>
        <taxon>Brassicales</taxon>
        <taxon>Brassicaceae</taxon>
        <taxon>Brassiceae</taxon>
        <taxon>Brassica</taxon>
    </lineage>
</organism>
<accession>A0A3P5YG63</accession>